<feature type="compositionally biased region" description="Pro residues" evidence="9">
    <location>
        <begin position="422"/>
        <end position="438"/>
    </location>
</feature>
<comment type="catalytic activity">
    <reaction evidence="8">
        <text>L-seryl-[protein] + ATP = O-phospho-L-seryl-[protein] + ADP + H(+)</text>
        <dbReference type="Rhea" id="RHEA:17989"/>
        <dbReference type="Rhea" id="RHEA-COMP:9863"/>
        <dbReference type="Rhea" id="RHEA-COMP:11604"/>
        <dbReference type="ChEBI" id="CHEBI:15378"/>
        <dbReference type="ChEBI" id="CHEBI:29999"/>
        <dbReference type="ChEBI" id="CHEBI:30616"/>
        <dbReference type="ChEBI" id="CHEBI:83421"/>
        <dbReference type="ChEBI" id="CHEBI:456216"/>
        <dbReference type="EC" id="2.7.11.1"/>
    </reaction>
</comment>
<reference evidence="12" key="2">
    <citation type="submission" date="2023-11" db="UniProtKB">
        <authorList>
            <consortium name="WormBaseParasite"/>
        </authorList>
    </citation>
    <scope>IDENTIFICATION</scope>
</reference>
<accession>A0AA85J2N9</accession>
<evidence type="ECO:0000256" key="5">
    <source>
        <dbReference type="ARBA" id="ARBA00022777"/>
    </source>
</evidence>
<dbReference type="GO" id="GO:0005524">
    <property type="term" value="F:ATP binding"/>
    <property type="evidence" value="ECO:0007669"/>
    <property type="project" value="UniProtKB-KW"/>
</dbReference>
<dbReference type="Pfam" id="PF00069">
    <property type="entry name" value="Pkinase"/>
    <property type="match status" value="1"/>
</dbReference>
<dbReference type="SMART" id="SM00220">
    <property type="entry name" value="S_TKc"/>
    <property type="match status" value="1"/>
</dbReference>
<dbReference type="Proteomes" id="UP000050795">
    <property type="component" value="Unassembled WGS sequence"/>
</dbReference>
<dbReference type="GO" id="GO:2000369">
    <property type="term" value="P:regulation of clathrin-dependent endocytosis"/>
    <property type="evidence" value="ECO:0007669"/>
    <property type="project" value="TreeGrafter"/>
</dbReference>
<evidence type="ECO:0000259" key="10">
    <source>
        <dbReference type="PROSITE" id="PS50011"/>
    </source>
</evidence>
<keyword evidence="4" id="KW-0547">Nucleotide-binding</keyword>
<dbReference type="GO" id="GO:0045747">
    <property type="term" value="P:positive regulation of Notch signaling pathway"/>
    <property type="evidence" value="ECO:0007669"/>
    <property type="project" value="TreeGrafter"/>
</dbReference>
<dbReference type="InterPro" id="IPR011009">
    <property type="entry name" value="Kinase-like_dom_sf"/>
</dbReference>
<evidence type="ECO:0000256" key="4">
    <source>
        <dbReference type="ARBA" id="ARBA00022741"/>
    </source>
</evidence>
<dbReference type="InterPro" id="IPR008271">
    <property type="entry name" value="Ser/Thr_kinase_AS"/>
</dbReference>
<proteinExistence type="predicted"/>
<evidence type="ECO:0000256" key="7">
    <source>
        <dbReference type="ARBA" id="ARBA00047899"/>
    </source>
</evidence>
<evidence type="ECO:0000256" key="3">
    <source>
        <dbReference type="ARBA" id="ARBA00022679"/>
    </source>
</evidence>
<dbReference type="GO" id="GO:0004674">
    <property type="term" value="F:protein serine/threonine kinase activity"/>
    <property type="evidence" value="ECO:0007669"/>
    <property type="project" value="UniProtKB-KW"/>
</dbReference>
<dbReference type="AlphaFoldDB" id="A0AA85J2N9"/>
<dbReference type="Gene3D" id="1.10.510.10">
    <property type="entry name" value="Transferase(Phosphotransferase) domain 1"/>
    <property type="match status" value="1"/>
</dbReference>
<evidence type="ECO:0000256" key="8">
    <source>
        <dbReference type="ARBA" id="ARBA00048679"/>
    </source>
</evidence>
<dbReference type="PANTHER" id="PTHR22967:SF57">
    <property type="entry name" value="AUXILIN, ISOFORM A-RELATED"/>
    <property type="match status" value="1"/>
</dbReference>
<dbReference type="WBParaSite" id="TREG1_119560.1">
    <property type="protein sequence ID" value="TREG1_119560.1"/>
    <property type="gene ID" value="TREG1_119560"/>
</dbReference>
<reference evidence="11" key="1">
    <citation type="submission" date="2022-06" db="EMBL/GenBank/DDBJ databases">
        <authorList>
            <person name="Berger JAMES D."/>
            <person name="Berger JAMES D."/>
        </authorList>
    </citation>
    <scope>NUCLEOTIDE SEQUENCE [LARGE SCALE GENOMIC DNA]</scope>
</reference>
<dbReference type="GO" id="GO:0005737">
    <property type="term" value="C:cytoplasm"/>
    <property type="evidence" value="ECO:0007669"/>
    <property type="project" value="TreeGrafter"/>
</dbReference>
<feature type="domain" description="Protein kinase" evidence="10">
    <location>
        <begin position="45"/>
        <end position="311"/>
    </location>
</feature>
<dbReference type="GO" id="GO:0035612">
    <property type="term" value="F:AP-2 adaptor complex binding"/>
    <property type="evidence" value="ECO:0007669"/>
    <property type="project" value="TreeGrafter"/>
</dbReference>
<name>A0AA85J2N9_TRIRE</name>
<dbReference type="PROSITE" id="PS00108">
    <property type="entry name" value="PROTEIN_KINASE_ST"/>
    <property type="match status" value="1"/>
</dbReference>
<protein>
    <recommendedName>
        <fullName evidence="1">non-specific serine/threonine protein kinase</fullName>
        <ecNumber evidence="1">2.7.11.1</ecNumber>
    </recommendedName>
</protein>
<comment type="catalytic activity">
    <reaction evidence="7">
        <text>L-threonyl-[protein] + ATP = O-phospho-L-threonyl-[protein] + ADP + H(+)</text>
        <dbReference type="Rhea" id="RHEA:46608"/>
        <dbReference type="Rhea" id="RHEA-COMP:11060"/>
        <dbReference type="Rhea" id="RHEA-COMP:11605"/>
        <dbReference type="ChEBI" id="CHEBI:15378"/>
        <dbReference type="ChEBI" id="CHEBI:30013"/>
        <dbReference type="ChEBI" id="CHEBI:30616"/>
        <dbReference type="ChEBI" id="CHEBI:61977"/>
        <dbReference type="ChEBI" id="CHEBI:456216"/>
        <dbReference type="EC" id="2.7.11.1"/>
    </reaction>
</comment>
<evidence type="ECO:0000313" key="12">
    <source>
        <dbReference type="WBParaSite" id="TREG1_119560.1"/>
    </source>
</evidence>
<evidence type="ECO:0000256" key="2">
    <source>
        <dbReference type="ARBA" id="ARBA00022527"/>
    </source>
</evidence>
<evidence type="ECO:0000256" key="1">
    <source>
        <dbReference type="ARBA" id="ARBA00012513"/>
    </source>
</evidence>
<feature type="compositionally biased region" description="Polar residues" evidence="9">
    <location>
        <begin position="378"/>
        <end position="388"/>
    </location>
</feature>
<keyword evidence="6" id="KW-0067">ATP-binding</keyword>
<dbReference type="PROSITE" id="PS50011">
    <property type="entry name" value="PROTEIN_KINASE_DOM"/>
    <property type="match status" value="1"/>
</dbReference>
<evidence type="ECO:0000256" key="6">
    <source>
        <dbReference type="ARBA" id="ARBA00022840"/>
    </source>
</evidence>
<keyword evidence="2" id="KW-0723">Serine/threonine-protein kinase</keyword>
<feature type="region of interest" description="Disordered" evidence="9">
    <location>
        <begin position="354"/>
        <end position="443"/>
    </location>
</feature>
<dbReference type="SUPFAM" id="SSF56112">
    <property type="entry name" value="Protein kinase-like (PK-like)"/>
    <property type="match status" value="1"/>
</dbReference>
<keyword evidence="5" id="KW-0418">Kinase</keyword>
<keyword evidence="3" id="KW-0808">Transferase</keyword>
<keyword evidence="11" id="KW-1185">Reference proteome</keyword>
<feature type="compositionally biased region" description="Low complexity" evidence="9">
    <location>
        <begin position="354"/>
        <end position="376"/>
    </location>
</feature>
<evidence type="ECO:0000313" key="11">
    <source>
        <dbReference type="Proteomes" id="UP000050795"/>
    </source>
</evidence>
<dbReference type="EC" id="2.7.11.1" evidence="1"/>
<evidence type="ECO:0000256" key="9">
    <source>
        <dbReference type="SAM" id="MobiDB-lite"/>
    </source>
</evidence>
<dbReference type="PANTHER" id="PTHR22967">
    <property type="entry name" value="SERINE/THREONINE PROTEIN KINASE"/>
    <property type="match status" value="1"/>
</dbReference>
<dbReference type="InterPro" id="IPR000719">
    <property type="entry name" value="Prot_kinase_dom"/>
</dbReference>
<organism evidence="11 12">
    <name type="scientific">Trichobilharzia regenti</name>
    <name type="common">Nasal bird schistosome</name>
    <dbReference type="NCBI Taxonomy" id="157069"/>
    <lineage>
        <taxon>Eukaryota</taxon>
        <taxon>Metazoa</taxon>
        <taxon>Spiralia</taxon>
        <taxon>Lophotrochozoa</taxon>
        <taxon>Platyhelminthes</taxon>
        <taxon>Trematoda</taxon>
        <taxon>Digenea</taxon>
        <taxon>Strigeidida</taxon>
        <taxon>Schistosomatoidea</taxon>
        <taxon>Schistosomatidae</taxon>
        <taxon>Trichobilharzia</taxon>
    </lineage>
</organism>
<sequence length="784" mass="85275">MKKILARFAQGDSDEGFTAYNNLGNHQSAQPTSVGRNFRLGRFSLVVETTIAEGGFGVVFRVVSQHGHTYALKRTCVNNSHDLAVCKREITIVSSVSHKNILRYVDSKITDIQPGIYEALLLTAYYPGNLSQLINERKQYHQRFTEAEVLRIFGDVCEAVCRLHHCKTPIIHRDLKVENILIDDRSNFVLCDFGSATSRVLHPGVHGLARCEDEISRYTTLAYRAPEMVSLSTTIPLGPQIDIWALGCLLYCICFFNLPFGDSVLAIQSGNFSLPDSSPYSERLHKLIGYILCVDAFKRPDIFQVCALAFTLANRSNPAQNLNNLRIPLWKDLTVPPRESQLKSTSNLLMSSELKSANRSLSPSSSSSSRSRNKSSPDQKQSTSSVVDQSHPHQQQQPNQCITNTSVVPRERPRPNCSSHHPLPPPPAPPLPPHPPSSFPHAPISSSTVNPIFVKPPTCLPVSNNNHTSSTGIVANFTDLPDSSVMPPTTNTRFHEAFSPPSTNLNWPVEFSNNHFNNQSNEMPIKWDTAATAPVAAGGGGSHQRTQSSGFGQASQITNSSETMNPYSYGQETSLSGGGGGHRRCPSDTSSLLKSFPSTIRHAQSLASLNQTSKSFDSIACSNPSVKPTDIGGILPSVKPIETSISSNAVTNRLNQSMSVDASTTIGLSSGIFNLSHASNSSPIPFSCSSASTYNTPTQNVCPNEMIRMMAFTGKDSTTININAVADDDDDDVLFGVAFDAIRGVLVDCKTAIYFSLGDFSCVGCVRLCVDVCKGRSRMHIGHL</sequence>